<dbReference type="PANTHER" id="PTHR24412:SF489">
    <property type="entry name" value="RING FINGER DOMAIN AND KELCH REPEAT-CONTAINING PROTEIN DDB_G0271372"/>
    <property type="match status" value="1"/>
</dbReference>
<dbReference type="SUPFAM" id="SSF117281">
    <property type="entry name" value="Kelch motif"/>
    <property type="match status" value="1"/>
</dbReference>
<name>A0A0K0E1L9_STRER</name>
<dbReference type="SMART" id="SM00612">
    <property type="entry name" value="Kelch"/>
    <property type="match status" value="3"/>
</dbReference>
<dbReference type="Gene3D" id="1.25.40.420">
    <property type="match status" value="1"/>
</dbReference>
<dbReference type="Pfam" id="PF24681">
    <property type="entry name" value="Kelch_KLHDC2_KLHL20_DRC7"/>
    <property type="match status" value="1"/>
</dbReference>
<dbReference type="AlphaFoldDB" id="A0A0K0E1L9"/>
<dbReference type="Pfam" id="PF07707">
    <property type="entry name" value="BACK"/>
    <property type="match status" value="1"/>
</dbReference>
<evidence type="ECO:0000256" key="2">
    <source>
        <dbReference type="ARBA" id="ARBA00022441"/>
    </source>
</evidence>
<dbReference type="Pfam" id="PF00651">
    <property type="entry name" value="BTB"/>
    <property type="match status" value="1"/>
</dbReference>
<dbReference type="InterPro" id="IPR000210">
    <property type="entry name" value="BTB/POZ_dom"/>
</dbReference>
<dbReference type="PROSITE" id="PS50097">
    <property type="entry name" value="BTB"/>
    <property type="match status" value="1"/>
</dbReference>
<sequence length="563" mass="65844">MEEDKDFLIWCDEYDRFQFLKIMYQFKRMYERNKMCDFIIKSSDGKEFHVHKLMICASIPYFHSFKDFANNCNKNENTVTLDMFSSETIELILDYIYNGKMEYHKDTVLNIVYAADYLQMESLKNKAIENLFYFGDKNTLFNEKVFFCIESSIARYQEAQKFYGKNFLEFSEKESFYLLGIQSLISILDKDYLNVPNEEFVFNSAMKWMYHDLQNRKQYILDIFPILRIAYLDYSFLINKILTEPTIINIGEVKDKIIEYLGTRSENTMGNKYLIKFSPERNSYKFKCLVYDGSYSGNTISIEIRNYHQKYKKWVSYSSALFEKTDYVLGIKYNNNVYFIQYLNSRGCYGGVILDMDNCSTKEVSFSDYRYGRALTHFKDKIFSFGGIDNEGECEDLVECYSFKDKNSTSLKPMANGVREAASVIFNNSIYIIGGKLGDEAIPNVQKYSICRNVWEDIHPMSYLRCNASAIVYNNRIFVIGGKGLESQLNSCEVYDIEVGVWSDIPDMPYKRAGASLSIKNDFLYVVGGVGEKPNQIMKYNLHQSTWHEGPLLEDSNLRYIAI</sequence>
<dbReference type="Gene3D" id="3.30.710.10">
    <property type="entry name" value="Potassium Channel Kv1.1, Chain A"/>
    <property type="match status" value="1"/>
</dbReference>
<keyword evidence="3" id="KW-0677">Repeat</keyword>
<dbReference type="InterPro" id="IPR017096">
    <property type="entry name" value="BTB-kelch_protein"/>
</dbReference>
<dbReference type="WBParaSite" id="SSTP_0000338800.1">
    <property type="protein sequence ID" value="SSTP_0000338800.1"/>
    <property type="gene ID" value="SSTP_0000338800"/>
</dbReference>
<dbReference type="Gene3D" id="2.120.10.80">
    <property type="entry name" value="Kelch-type beta propeller"/>
    <property type="match status" value="1"/>
</dbReference>
<evidence type="ECO:0000313" key="6">
    <source>
        <dbReference type="Proteomes" id="UP000035681"/>
    </source>
</evidence>
<evidence type="ECO:0000256" key="4">
    <source>
        <dbReference type="ARBA" id="ARBA00022786"/>
    </source>
</evidence>
<evidence type="ECO:0000313" key="8">
    <source>
        <dbReference type="WBParaSite" id="TCONS_00003401.p1"/>
    </source>
</evidence>
<keyword evidence="4" id="KW-0833">Ubl conjugation pathway</keyword>
<dbReference type="InterPro" id="IPR006652">
    <property type="entry name" value="Kelch_1"/>
</dbReference>
<dbReference type="InterPro" id="IPR015915">
    <property type="entry name" value="Kelch-typ_b-propeller"/>
</dbReference>
<dbReference type="SMART" id="SM00875">
    <property type="entry name" value="BACK"/>
    <property type="match status" value="1"/>
</dbReference>
<evidence type="ECO:0000256" key="3">
    <source>
        <dbReference type="ARBA" id="ARBA00022737"/>
    </source>
</evidence>
<dbReference type="Proteomes" id="UP000035681">
    <property type="component" value="Unplaced"/>
</dbReference>
<dbReference type="SUPFAM" id="SSF54695">
    <property type="entry name" value="POZ domain"/>
    <property type="match status" value="1"/>
</dbReference>
<reference evidence="7" key="1">
    <citation type="submission" date="2015-08" db="UniProtKB">
        <authorList>
            <consortium name="WormBaseParasite"/>
        </authorList>
    </citation>
    <scope>IDENTIFICATION</scope>
</reference>
<evidence type="ECO:0000259" key="5">
    <source>
        <dbReference type="PROSITE" id="PS50097"/>
    </source>
</evidence>
<dbReference type="InterPro" id="IPR011705">
    <property type="entry name" value="BACK"/>
</dbReference>
<dbReference type="PANTHER" id="PTHR24412">
    <property type="entry name" value="KELCH PROTEIN"/>
    <property type="match status" value="1"/>
</dbReference>
<protein>
    <submittedName>
        <fullName evidence="7 8">BTB domain-containing protein</fullName>
    </submittedName>
</protein>
<organism evidence="7">
    <name type="scientific">Strongyloides stercoralis</name>
    <name type="common">Threadworm</name>
    <dbReference type="NCBI Taxonomy" id="6248"/>
    <lineage>
        <taxon>Eukaryota</taxon>
        <taxon>Metazoa</taxon>
        <taxon>Ecdysozoa</taxon>
        <taxon>Nematoda</taxon>
        <taxon>Chromadorea</taxon>
        <taxon>Rhabditida</taxon>
        <taxon>Tylenchina</taxon>
        <taxon>Panagrolaimomorpha</taxon>
        <taxon>Strongyloidoidea</taxon>
        <taxon>Strongyloididae</taxon>
        <taxon>Strongyloides</taxon>
    </lineage>
</organism>
<keyword evidence="6" id="KW-1185">Reference proteome</keyword>
<dbReference type="CDD" id="cd18186">
    <property type="entry name" value="BTB_POZ_ZBTB_KLHL-like"/>
    <property type="match status" value="1"/>
</dbReference>
<evidence type="ECO:0000256" key="1">
    <source>
        <dbReference type="ARBA" id="ARBA00004906"/>
    </source>
</evidence>
<evidence type="ECO:0000313" key="7">
    <source>
        <dbReference type="WBParaSite" id="SSTP_0000338800.1"/>
    </source>
</evidence>
<dbReference type="InterPro" id="IPR011333">
    <property type="entry name" value="SKP1/BTB/POZ_sf"/>
</dbReference>
<dbReference type="STRING" id="6248.A0A0K0E1L9"/>
<dbReference type="SMART" id="SM00225">
    <property type="entry name" value="BTB"/>
    <property type="match status" value="1"/>
</dbReference>
<comment type="pathway">
    <text evidence="1">Protein modification; protein ubiquitination.</text>
</comment>
<feature type="domain" description="BTB" evidence="5">
    <location>
        <begin position="36"/>
        <end position="105"/>
    </location>
</feature>
<accession>A0A0K0E1L9</accession>
<dbReference type="WBParaSite" id="TCONS_00003401.p1">
    <property type="protein sequence ID" value="TCONS_00003401.p1"/>
    <property type="gene ID" value="XLOC_003136"/>
</dbReference>
<keyword evidence="2" id="KW-0880">Kelch repeat</keyword>
<proteinExistence type="predicted"/>
<dbReference type="PIRSF" id="PIRSF037037">
    <property type="entry name" value="Kelch-like_protein_gigaxonin"/>
    <property type="match status" value="1"/>
</dbReference>